<feature type="region of interest" description="Disordered" evidence="1">
    <location>
        <begin position="196"/>
        <end position="232"/>
    </location>
</feature>
<gene>
    <name evidence="4" type="ORF">HNR53_002414</name>
</gene>
<evidence type="ECO:0000313" key="5">
    <source>
        <dbReference type="Proteomes" id="UP000531594"/>
    </source>
</evidence>
<dbReference type="Gene3D" id="3.40.33.10">
    <property type="entry name" value="CAP"/>
    <property type="match status" value="1"/>
</dbReference>
<dbReference type="NCBIfam" id="TIGR02909">
    <property type="entry name" value="spore_YkwD"/>
    <property type="match status" value="1"/>
</dbReference>
<keyword evidence="2" id="KW-0732">Signal</keyword>
<dbReference type="PANTHER" id="PTHR31157:SF1">
    <property type="entry name" value="SCP DOMAIN-CONTAINING PROTEIN"/>
    <property type="match status" value="1"/>
</dbReference>
<dbReference type="EMBL" id="JACHGK010000007">
    <property type="protein sequence ID" value="MBB6445789.1"/>
    <property type="molecule type" value="Genomic_DNA"/>
</dbReference>
<organism evidence="4 5">
    <name type="scientific">Bacillus benzoevorans</name>
    <dbReference type="NCBI Taxonomy" id="1456"/>
    <lineage>
        <taxon>Bacteria</taxon>
        <taxon>Bacillati</taxon>
        <taxon>Bacillota</taxon>
        <taxon>Bacilli</taxon>
        <taxon>Bacillales</taxon>
        <taxon>Bacillaceae</taxon>
        <taxon>Bacillus</taxon>
    </lineage>
</organism>
<feature type="chain" id="PRO_5039531810" evidence="2">
    <location>
        <begin position="20"/>
        <end position="357"/>
    </location>
</feature>
<reference evidence="4 5" key="1">
    <citation type="submission" date="2020-08" db="EMBL/GenBank/DDBJ databases">
        <title>Genomic Encyclopedia of Type Strains, Phase IV (KMG-IV): sequencing the most valuable type-strain genomes for metagenomic binning, comparative biology and taxonomic classification.</title>
        <authorList>
            <person name="Goeker M."/>
        </authorList>
    </citation>
    <scope>NUCLEOTIDE SEQUENCE [LARGE SCALE GENOMIC DNA]</scope>
    <source>
        <strain evidence="4 5">DSM 5391</strain>
    </source>
</reference>
<protein>
    <submittedName>
        <fullName evidence="4">Putative YkwD family protein</fullName>
    </submittedName>
</protein>
<dbReference type="InterPro" id="IPR014258">
    <property type="entry name" value="CAP_domain_YkwD-like"/>
</dbReference>
<evidence type="ECO:0000256" key="1">
    <source>
        <dbReference type="SAM" id="MobiDB-lite"/>
    </source>
</evidence>
<feature type="compositionally biased region" description="Basic and acidic residues" evidence="1">
    <location>
        <begin position="89"/>
        <end position="98"/>
    </location>
</feature>
<dbReference type="CDD" id="cd05379">
    <property type="entry name" value="CAP_bacterial"/>
    <property type="match status" value="1"/>
</dbReference>
<sequence>MIKKKLGLFIAPALVLGLAACNKDNDNAMDHTDGNRINTSTTTNVDNNLYRVNNRYPFDHQGPLTEDYNNDNDRRYNRNGTRLINTTDNNRDNGDRTSFRNRVQNNVNVNNWRNNDRNPNISSYQTTKNSTNYPQTRAVLVQEARYQFVPVDPNQNSQKQLNLRQGYELVQTPELQQRMMQQAQALLQQQQAQRQQAQAPQQQAPQQQAQAPQQQTQNKPAPAAQQTQTPANVSQAVQQVIDLTNQQRKQNGLPALQADTKLNSVAQKKSEDMQQKGYFSHTSPTYGSPFDMMRDFGVTYRSAGENIAQGQRTPQEVVQAWMNSEGHRKNILSRDFTHIGVGYDPAGHHWTQMFIGK</sequence>
<accession>A0A7X0HRY1</accession>
<evidence type="ECO:0000313" key="4">
    <source>
        <dbReference type="EMBL" id="MBB6445789.1"/>
    </source>
</evidence>
<feature type="domain" description="SCP" evidence="3">
    <location>
        <begin position="242"/>
        <end position="353"/>
    </location>
</feature>
<feature type="compositionally biased region" description="Low complexity" evidence="1">
    <location>
        <begin position="100"/>
        <end position="120"/>
    </location>
</feature>
<evidence type="ECO:0000256" key="2">
    <source>
        <dbReference type="SAM" id="SignalP"/>
    </source>
</evidence>
<dbReference type="Proteomes" id="UP000531594">
    <property type="component" value="Unassembled WGS sequence"/>
</dbReference>
<dbReference type="InterPro" id="IPR014044">
    <property type="entry name" value="CAP_dom"/>
</dbReference>
<feature type="region of interest" description="Disordered" evidence="1">
    <location>
        <begin position="56"/>
        <end position="133"/>
    </location>
</feature>
<proteinExistence type="predicted"/>
<dbReference type="PROSITE" id="PS51257">
    <property type="entry name" value="PROKAR_LIPOPROTEIN"/>
    <property type="match status" value="1"/>
</dbReference>
<comment type="caution">
    <text evidence="4">The sequence shown here is derived from an EMBL/GenBank/DDBJ whole genome shotgun (WGS) entry which is preliminary data.</text>
</comment>
<name>A0A7X0HRY1_9BACI</name>
<dbReference type="PANTHER" id="PTHR31157">
    <property type="entry name" value="SCP DOMAIN-CONTAINING PROTEIN"/>
    <property type="match status" value="1"/>
</dbReference>
<evidence type="ECO:0000259" key="3">
    <source>
        <dbReference type="Pfam" id="PF00188"/>
    </source>
</evidence>
<feature type="compositionally biased region" description="Polar residues" evidence="1">
    <location>
        <begin position="121"/>
        <end position="133"/>
    </location>
</feature>
<dbReference type="AlphaFoldDB" id="A0A7X0HRY1"/>
<dbReference type="SUPFAM" id="SSF55797">
    <property type="entry name" value="PR-1-like"/>
    <property type="match status" value="1"/>
</dbReference>
<keyword evidence="5" id="KW-1185">Reference proteome</keyword>
<dbReference type="RefSeq" id="WP_343065319.1">
    <property type="nucleotide sequence ID" value="NZ_JACHGK010000007.1"/>
</dbReference>
<dbReference type="Pfam" id="PF00188">
    <property type="entry name" value="CAP"/>
    <property type="match status" value="1"/>
</dbReference>
<feature type="signal peptide" evidence="2">
    <location>
        <begin position="1"/>
        <end position="19"/>
    </location>
</feature>
<dbReference type="InterPro" id="IPR035940">
    <property type="entry name" value="CAP_sf"/>
</dbReference>